<comment type="caution">
    <text evidence="1">The sequence shown here is derived from an EMBL/GenBank/DDBJ whole genome shotgun (WGS) entry which is preliminary data.</text>
</comment>
<proteinExistence type="predicted"/>
<dbReference type="Pfam" id="PF14223">
    <property type="entry name" value="Retrotran_gag_2"/>
    <property type="match status" value="1"/>
</dbReference>
<dbReference type="Proteomes" id="UP000287651">
    <property type="component" value="Unassembled WGS sequence"/>
</dbReference>
<dbReference type="PANTHER" id="PTHR47481:SF31">
    <property type="entry name" value="OS01G0873500 PROTEIN"/>
    <property type="match status" value="1"/>
</dbReference>
<reference evidence="1 2" key="1">
    <citation type="journal article" date="2014" name="Agronomy (Basel)">
        <title>A Draft Genome Sequence for Ensete ventricosum, the Drought-Tolerant Tree Against Hunger.</title>
        <authorList>
            <person name="Harrison J."/>
            <person name="Moore K.A."/>
            <person name="Paszkiewicz K."/>
            <person name="Jones T."/>
            <person name="Grant M."/>
            <person name="Ambacheew D."/>
            <person name="Muzemil S."/>
            <person name="Studholme D.J."/>
        </authorList>
    </citation>
    <scope>NUCLEOTIDE SEQUENCE [LARGE SCALE GENOMIC DNA]</scope>
</reference>
<sequence length="173" mass="19234">MTTRGYCLNNITSSKTASCIAKRDYVLAILLPSMTVISQPLGEQENAVTIATSQLSLFLESFPAWERGEARPARTKLVIHEGSTVADYLQHIKMIIDDLALICHSLTDEKVIVYMLNGLSAKFKEPVATFQACDSPISFNELYDKLIEYEAYLKRVDQLSGPPLGPPFTAQFN</sequence>
<gene>
    <name evidence="1" type="ORF">B296_00046349</name>
</gene>
<dbReference type="AlphaFoldDB" id="A0A426YKZ7"/>
<evidence type="ECO:0000313" key="2">
    <source>
        <dbReference type="Proteomes" id="UP000287651"/>
    </source>
</evidence>
<dbReference type="EMBL" id="AMZH03011719">
    <property type="protein sequence ID" value="RRT52337.1"/>
    <property type="molecule type" value="Genomic_DNA"/>
</dbReference>
<evidence type="ECO:0000313" key="1">
    <source>
        <dbReference type="EMBL" id="RRT52337.1"/>
    </source>
</evidence>
<protein>
    <submittedName>
        <fullName evidence="1">Uncharacterized protein</fullName>
    </submittedName>
</protein>
<accession>A0A426YKZ7</accession>
<name>A0A426YKZ7_ENSVE</name>
<dbReference type="PANTHER" id="PTHR47481">
    <property type="match status" value="1"/>
</dbReference>
<organism evidence="1 2">
    <name type="scientific">Ensete ventricosum</name>
    <name type="common">Abyssinian banana</name>
    <name type="synonym">Musa ensete</name>
    <dbReference type="NCBI Taxonomy" id="4639"/>
    <lineage>
        <taxon>Eukaryota</taxon>
        <taxon>Viridiplantae</taxon>
        <taxon>Streptophyta</taxon>
        <taxon>Embryophyta</taxon>
        <taxon>Tracheophyta</taxon>
        <taxon>Spermatophyta</taxon>
        <taxon>Magnoliopsida</taxon>
        <taxon>Liliopsida</taxon>
        <taxon>Zingiberales</taxon>
        <taxon>Musaceae</taxon>
        <taxon>Ensete</taxon>
    </lineage>
</organism>